<evidence type="ECO:0000256" key="1">
    <source>
        <dbReference type="ARBA" id="ARBA00022737"/>
    </source>
</evidence>
<dbReference type="PRINTS" id="PR00394">
    <property type="entry name" value="RHSPROTEIN"/>
</dbReference>
<dbReference type="InterPro" id="IPR056823">
    <property type="entry name" value="TEN-like_YD-shell"/>
</dbReference>
<feature type="domain" description="Teneurin-like YD-shell" evidence="2">
    <location>
        <begin position="10"/>
        <end position="154"/>
    </location>
</feature>
<dbReference type="Gene3D" id="2.180.10.10">
    <property type="entry name" value="RHS repeat-associated core"/>
    <property type="match status" value="2"/>
</dbReference>
<dbReference type="Proteomes" id="UP000219573">
    <property type="component" value="Unassembled WGS sequence"/>
</dbReference>
<accession>A0A285HSY7</accession>
<reference evidence="4" key="1">
    <citation type="submission" date="2017-09" db="EMBL/GenBank/DDBJ databases">
        <authorList>
            <person name="Varghese N."/>
            <person name="Submissions S."/>
        </authorList>
    </citation>
    <scope>NUCLEOTIDE SEQUENCE [LARGE SCALE GENOMIC DNA]</scope>
    <source>
        <strain evidence="4">MSL47</strain>
    </source>
</reference>
<proteinExistence type="predicted"/>
<dbReference type="NCBIfam" id="TIGR03696">
    <property type="entry name" value="Rhs_assc_core"/>
    <property type="match status" value="1"/>
</dbReference>
<evidence type="ECO:0000313" key="4">
    <source>
        <dbReference type="Proteomes" id="UP000219573"/>
    </source>
</evidence>
<evidence type="ECO:0000313" key="3">
    <source>
        <dbReference type="EMBL" id="SNY38830.1"/>
    </source>
</evidence>
<dbReference type="PANTHER" id="PTHR32305:SF15">
    <property type="entry name" value="PROTEIN RHSA-RELATED"/>
    <property type="match status" value="1"/>
</dbReference>
<dbReference type="NCBIfam" id="TIGR01643">
    <property type="entry name" value="YD_repeat_2x"/>
    <property type="match status" value="8"/>
</dbReference>
<sequence>MRLEKNASITAYSYDEGKNYVTSITDPLDNTIFYDYDDLGNLTSYTDAKGNSTTYNYDLRNLLTEVVDPNSNQTLYDYDSAGNLVTVTDAKNNQSSYSYNEFNLLSSITNPLSQTISFEYDDVGNRTETTYPTGNQLSYAYNQLNRLIEVYYDGLKRWDFAYDRNGNLTTVSDLATTDTLTYNSLNQLIGIYYYYGYRAEFTYDERGNVSSALCNNGSYTTFDYDAANRLQLVRNYSGNGEFFAPVGELLEEFEYNYDANGNRTSVTTTQGSVSYQYDDLNRLVEETLLDGTVINYSYDSVGNRTEKSVTQDNSTTTTNYSYNDANELITVDNQEYIYDENGNLINNGEYLFSYNANNRLIEVTDSTGATIATYTYDYQGLRKSKTTAEGTINYYYDLQGRLIYETNQSGTMIADYTYDAQNNPVTMTRSGITYYYHLNGHGDVIALSDENGQVVAEYDYDAWGNILSQSGSMAEINPYRYAGYYYDEETGLYYLRTRYYDSEIGRFIRRDTMKKFDDEEFRRDPQSLNRYLYTQNNPVMYTDPSGLYSFWDDLIGGFWQAFGGAGQFVTGASISSSGYGAIIGIPLIAHGAGNFFGGIGKMLGQKDRWNLTKNIIYMGNDTVYVTVDTILTMMTLVTGYPDIFEEYIYSASILDELKPIPEAKWAYGQLYNDLKTLIGAGIDKLSD</sequence>
<protein>
    <submittedName>
        <fullName evidence="3">RHS repeat-associated core domain-containing protein</fullName>
    </submittedName>
</protein>
<dbReference type="EMBL" id="OBDZ01000024">
    <property type="protein sequence ID" value="SNY38830.1"/>
    <property type="molecule type" value="Genomic_DNA"/>
</dbReference>
<dbReference type="Pfam" id="PF25023">
    <property type="entry name" value="TEN_YD-shell"/>
    <property type="match status" value="2"/>
</dbReference>
<feature type="domain" description="Teneurin-like YD-shell" evidence="2">
    <location>
        <begin position="256"/>
        <end position="539"/>
    </location>
</feature>
<organism evidence="3 4">
    <name type="scientific">Orenia metallireducens</name>
    <dbReference type="NCBI Taxonomy" id="1413210"/>
    <lineage>
        <taxon>Bacteria</taxon>
        <taxon>Bacillati</taxon>
        <taxon>Bacillota</taxon>
        <taxon>Clostridia</taxon>
        <taxon>Halanaerobiales</taxon>
        <taxon>Halobacteroidaceae</taxon>
        <taxon>Orenia</taxon>
    </lineage>
</organism>
<dbReference type="PANTHER" id="PTHR32305">
    <property type="match status" value="1"/>
</dbReference>
<evidence type="ECO:0000259" key="2">
    <source>
        <dbReference type="Pfam" id="PF25023"/>
    </source>
</evidence>
<dbReference type="RefSeq" id="WP_253250782.1">
    <property type="nucleotide sequence ID" value="NZ_OBDZ01000024.1"/>
</dbReference>
<dbReference type="InterPro" id="IPR022385">
    <property type="entry name" value="Rhs_assc_core"/>
</dbReference>
<dbReference type="InterPro" id="IPR050708">
    <property type="entry name" value="T6SS_VgrG/RHS"/>
</dbReference>
<keyword evidence="4" id="KW-1185">Reference proteome</keyword>
<gene>
    <name evidence="3" type="ORF">SAMN06265827_12430</name>
</gene>
<dbReference type="AlphaFoldDB" id="A0A285HSY7"/>
<name>A0A285HSY7_9FIRM</name>
<dbReference type="InterPro" id="IPR006530">
    <property type="entry name" value="YD"/>
</dbReference>
<keyword evidence="1" id="KW-0677">Repeat</keyword>